<accession>A0A0R2G206</accession>
<dbReference type="Gene3D" id="1.10.10.10">
    <property type="entry name" value="Winged helix-like DNA-binding domain superfamily/Winged helix DNA-binding domain"/>
    <property type="match status" value="1"/>
</dbReference>
<gene>
    <name evidence="6" type="ORF">IV38_GL001585</name>
    <name evidence="7" type="ORF">IV40_GL001630</name>
</gene>
<comment type="similarity">
    <text evidence="1">Belongs to the LysR transcriptional regulatory family.</text>
</comment>
<dbReference type="InterPro" id="IPR005119">
    <property type="entry name" value="LysR_subst-bd"/>
</dbReference>
<dbReference type="Proteomes" id="UP000051751">
    <property type="component" value="Unassembled WGS sequence"/>
</dbReference>
<dbReference type="GO" id="GO:0003700">
    <property type="term" value="F:DNA-binding transcription factor activity"/>
    <property type="evidence" value="ECO:0007669"/>
    <property type="project" value="InterPro"/>
</dbReference>
<dbReference type="GO" id="GO:0032993">
    <property type="term" value="C:protein-DNA complex"/>
    <property type="evidence" value="ECO:0007669"/>
    <property type="project" value="TreeGrafter"/>
</dbReference>
<dbReference type="STRING" id="81857.IV38_GL001585"/>
<evidence type="ECO:0000256" key="4">
    <source>
        <dbReference type="ARBA" id="ARBA00023163"/>
    </source>
</evidence>
<protein>
    <submittedName>
        <fullName evidence="7">LysR substrate binding domain protein</fullName>
    </submittedName>
</protein>
<dbReference type="Pfam" id="PF00126">
    <property type="entry name" value="HTH_1"/>
    <property type="match status" value="1"/>
</dbReference>
<keyword evidence="3" id="KW-0238">DNA-binding</keyword>
<keyword evidence="4" id="KW-0804">Transcription</keyword>
<dbReference type="InterPro" id="IPR036390">
    <property type="entry name" value="WH_DNA-bd_sf"/>
</dbReference>
<dbReference type="OrthoDB" id="9803735at2"/>
<dbReference type="PRINTS" id="PR00039">
    <property type="entry name" value="HTHLYSR"/>
</dbReference>
<dbReference type="PANTHER" id="PTHR30346:SF28">
    <property type="entry name" value="HTH-TYPE TRANSCRIPTIONAL REGULATOR CYNR"/>
    <property type="match status" value="1"/>
</dbReference>
<keyword evidence="8" id="KW-1185">Reference proteome</keyword>
<dbReference type="EMBL" id="JQAZ01000005">
    <property type="protein sequence ID" value="KRN30989.1"/>
    <property type="molecule type" value="Genomic_DNA"/>
</dbReference>
<reference evidence="8 9" key="1">
    <citation type="journal article" date="2015" name="Genome Announc.">
        <title>Expanding the biotechnology potential of lactobacilli through comparative genomics of 213 strains and associated genera.</title>
        <authorList>
            <person name="Sun Z."/>
            <person name="Harris H.M."/>
            <person name="McCann A."/>
            <person name="Guo C."/>
            <person name="Argimon S."/>
            <person name="Zhang W."/>
            <person name="Yang X."/>
            <person name="Jeffery I.B."/>
            <person name="Cooney J.C."/>
            <person name="Kagawa T.F."/>
            <person name="Liu W."/>
            <person name="Song Y."/>
            <person name="Salvetti E."/>
            <person name="Wrobel A."/>
            <person name="Rasinkangas P."/>
            <person name="Parkhill J."/>
            <person name="Rea M.C."/>
            <person name="O'Sullivan O."/>
            <person name="Ritari J."/>
            <person name="Douillard F.P."/>
            <person name="Paul Ross R."/>
            <person name="Yang R."/>
            <person name="Briner A.E."/>
            <person name="Felis G.E."/>
            <person name="de Vos W.M."/>
            <person name="Barrangou R."/>
            <person name="Klaenhammer T.R."/>
            <person name="Caufield P.W."/>
            <person name="Cui Y."/>
            <person name="Zhang H."/>
            <person name="O'Toole P.W."/>
        </authorList>
    </citation>
    <scope>NUCLEOTIDE SEQUENCE [LARGE SCALE GENOMIC DNA]</scope>
    <source>
        <strain evidence="6 9">ATCC BAA-66</strain>
        <strain evidence="7 8">DSM 13344</strain>
    </source>
</reference>
<dbReference type="RefSeq" id="WP_057770156.1">
    <property type="nucleotide sequence ID" value="NZ_JQAT01000004.1"/>
</dbReference>
<dbReference type="InterPro" id="IPR000847">
    <property type="entry name" value="LysR_HTH_N"/>
</dbReference>
<dbReference type="PANTHER" id="PTHR30346">
    <property type="entry name" value="TRANSCRIPTIONAL DUAL REGULATOR HCAR-RELATED"/>
    <property type="match status" value="1"/>
</dbReference>
<name>A0A0R2G206_9LACO</name>
<evidence type="ECO:0000256" key="3">
    <source>
        <dbReference type="ARBA" id="ARBA00023125"/>
    </source>
</evidence>
<evidence type="ECO:0000313" key="6">
    <source>
        <dbReference type="EMBL" id="KRN28134.1"/>
    </source>
</evidence>
<dbReference type="Proteomes" id="UP000051645">
    <property type="component" value="Unassembled WGS sequence"/>
</dbReference>
<dbReference type="GO" id="GO:0003677">
    <property type="term" value="F:DNA binding"/>
    <property type="evidence" value="ECO:0007669"/>
    <property type="project" value="UniProtKB-KW"/>
</dbReference>
<dbReference type="EMBL" id="JQAT01000004">
    <property type="protein sequence ID" value="KRN28134.1"/>
    <property type="molecule type" value="Genomic_DNA"/>
</dbReference>
<dbReference type="SUPFAM" id="SSF53850">
    <property type="entry name" value="Periplasmic binding protein-like II"/>
    <property type="match status" value="1"/>
</dbReference>
<proteinExistence type="inferred from homology"/>
<dbReference type="FunFam" id="1.10.10.10:FF:000001">
    <property type="entry name" value="LysR family transcriptional regulator"/>
    <property type="match status" value="1"/>
</dbReference>
<evidence type="ECO:0000259" key="5">
    <source>
        <dbReference type="PROSITE" id="PS50931"/>
    </source>
</evidence>
<evidence type="ECO:0000256" key="1">
    <source>
        <dbReference type="ARBA" id="ARBA00009437"/>
    </source>
</evidence>
<evidence type="ECO:0000256" key="2">
    <source>
        <dbReference type="ARBA" id="ARBA00023015"/>
    </source>
</evidence>
<comment type="caution">
    <text evidence="7">The sequence shown here is derived from an EMBL/GenBank/DDBJ whole genome shotgun (WGS) entry which is preliminary data.</text>
</comment>
<dbReference type="AlphaFoldDB" id="A0A0R2G206"/>
<dbReference type="PATRIC" id="fig|81857.3.peg.1596"/>
<dbReference type="CDD" id="cd05466">
    <property type="entry name" value="PBP2_LTTR_substrate"/>
    <property type="match status" value="1"/>
</dbReference>
<keyword evidence="2" id="KW-0805">Transcription regulation</keyword>
<evidence type="ECO:0000313" key="9">
    <source>
        <dbReference type="Proteomes" id="UP000051751"/>
    </source>
</evidence>
<dbReference type="InterPro" id="IPR036388">
    <property type="entry name" value="WH-like_DNA-bd_sf"/>
</dbReference>
<organism evidence="7 8">
    <name type="scientific">Lactobacillus selangorensis</name>
    <dbReference type="NCBI Taxonomy" id="81857"/>
    <lineage>
        <taxon>Bacteria</taxon>
        <taxon>Bacillati</taxon>
        <taxon>Bacillota</taxon>
        <taxon>Bacilli</taxon>
        <taxon>Lactobacillales</taxon>
        <taxon>Lactobacillaceae</taxon>
        <taxon>Lactobacillus</taxon>
    </lineage>
</organism>
<dbReference type="Pfam" id="PF03466">
    <property type="entry name" value="LysR_substrate"/>
    <property type="match status" value="1"/>
</dbReference>
<dbReference type="SUPFAM" id="SSF46785">
    <property type="entry name" value="Winged helix' DNA-binding domain"/>
    <property type="match status" value="1"/>
</dbReference>
<dbReference type="PROSITE" id="PS50931">
    <property type="entry name" value="HTH_LYSR"/>
    <property type="match status" value="1"/>
</dbReference>
<evidence type="ECO:0000313" key="7">
    <source>
        <dbReference type="EMBL" id="KRN30989.1"/>
    </source>
</evidence>
<dbReference type="Gene3D" id="3.40.190.290">
    <property type="match status" value="1"/>
</dbReference>
<evidence type="ECO:0000313" key="8">
    <source>
        <dbReference type="Proteomes" id="UP000051645"/>
    </source>
</evidence>
<sequence>MNIRVLRYFLAIAELRTISGAARFLHVSQPTLSKQISDLEQELGVKLFTRGHREITLTQEGRYLQARAKEIIQLVDKTTDTLQSDHDLISGELDIGAGESIGMERILKTVSGIQRDYPGVKIHLHSGDAAEVEDQLDAGVLDYGVIIGKRQLNRYATLKLPEFDRWGIVLPADDPLAQKETLQPDDLRHKPLIVSEQAAHRHRFADWWRNQASDIRIIGTYNLLFNATILVRNHSCYAVALENLIVNRDNAHLAFRRFSPELTEPITLIWKNANTPSPVARLFLQRLQASLATSEEK</sequence>
<feature type="domain" description="HTH lysR-type" evidence="5">
    <location>
        <begin position="1"/>
        <end position="58"/>
    </location>
</feature>